<name>A0A433X3K7_9BACL</name>
<dbReference type="RefSeq" id="WP_127200409.1">
    <property type="nucleotide sequence ID" value="NZ_RZNX01000009.1"/>
</dbReference>
<dbReference type="InterPro" id="IPR003736">
    <property type="entry name" value="PAAI_dom"/>
</dbReference>
<dbReference type="InterPro" id="IPR006683">
    <property type="entry name" value="Thioestr_dom"/>
</dbReference>
<dbReference type="EMBL" id="RZNX01000009">
    <property type="protein sequence ID" value="RUT28655.1"/>
    <property type="molecule type" value="Genomic_DNA"/>
</dbReference>
<dbReference type="Proteomes" id="UP000272464">
    <property type="component" value="Unassembled WGS sequence"/>
</dbReference>
<dbReference type="Gene3D" id="3.10.129.10">
    <property type="entry name" value="Hotdog Thioesterase"/>
    <property type="match status" value="1"/>
</dbReference>
<dbReference type="InterPro" id="IPR029069">
    <property type="entry name" value="HotDog_dom_sf"/>
</dbReference>
<evidence type="ECO:0000256" key="1">
    <source>
        <dbReference type="ARBA" id="ARBA00008324"/>
    </source>
</evidence>
<accession>A0A433X3K7</accession>
<dbReference type="PANTHER" id="PTHR43240">
    <property type="entry name" value="1,4-DIHYDROXY-2-NAPHTHOYL-COA THIOESTERASE 1"/>
    <property type="match status" value="1"/>
</dbReference>
<reference evidence="4 5" key="1">
    <citation type="submission" date="2018-12" db="EMBL/GenBank/DDBJ databases">
        <authorList>
            <person name="Sun L."/>
            <person name="Chen Z."/>
        </authorList>
    </citation>
    <scope>NUCLEOTIDE SEQUENCE [LARGE SCALE GENOMIC DNA]</scope>
    <source>
        <strain evidence="4 5">3-5-3</strain>
    </source>
</reference>
<evidence type="ECO:0000256" key="2">
    <source>
        <dbReference type="ARBA" id="ARBA00022801"/>
    </source>
</evidence>
<dbReference type="Pfam" id="PF03061">
    <property type="entry name" value="4HBT"/>
    <property type="match status" value="1"/>
</dbReference>
<gene>
    <name evidence="4" type="ORF">EJP77_16785</name>
</gene>
<protein>
    <submittedName>
        <fullName evidence="4">PaaI family thioesterase</fullName>
    </submittedName>
</protein>
<dbReference type="NCBIfam" id="TIGR00369">
    <property type="entry name" value="unchar_dom_1"/>
    <property type="match status" value="1"/>
</dbReference>
<feature type="domain" description="Thioesterase" evidence="3">
    <location>
        <begin position="54"/>
        <end position="128"/>
    </location>
</feature>
<keyword evidence="5" id="KW-1185">Reference proteome</keyword>
<evidence type="ECO:0000313" key="5">
    <source>
        <dbReference type="Proteomes" id="UP000272464"/>
    </source>
</evidence>
<dbReference type="GO" id="GO:0005829">
    <property type="term" value="C:cytosol"/>
    <property type="evidence" value="ECO:0007669"/>
    <property type="project" value="TreeGrafter"/>
</dbReference>
<dbReference type="SUPFAM" id="SSF54637">
    <property type="entry name" value="Thioesterase/thiol ester dehydrase-isomerase"/>
    <property type="match status" value="1"/>
</dbReference>
<dbReference type="AlphaFoldDB" id="A0A433X3K7"/>
<dbReference type="CDD" id="cd03443">
    <property type="entry name" value="PaaI_thioesterase"/>
    <property type="match status" value="1"/>
</dbReference>
<organism evidence="4 5">
    <name type="scientific">Paenibacillus zeisoli</name>
    <dbReference type="NCBI Taxonomy" id="2496267"/>
    <lineage>
        <taxon>Bacteria</taxon>
        <taxon>Bacillati</taxon>
        <taxon>Bacillota</taxon>
        <taxon>Bacilli</taxon>
        <taxon>Bacillales</taxon>
        <taxon>Paenibacillaceae</taxon>
        <taxon>Paenibacillus</taxon>
    </lineage>
</organism>
<dbReference type="OrthoDB" id="2139465at2"/>
<keyword evidence="2" id="KW-0378">Hydrolase</keyword>
<comment type="similarity">
    <text evidence="1">Belongs to the thioesterase PaaI family.</text>
</comment>
<dbReference type="PANTHER" id="PTHR43240:SF5">
    <property type="entry name" value="1,4-DIHYDROXY-2-NAPHTHOYL-COA THIOESTERASE 1"/>
    <property type="match status" value="1"/>
</dbReference>
<dbReference type="GO" id="GO:0061522">
    <property type="term" value="F:1,4-dihydroxy-2-naphthoyl-CoA thioesterase activity"/>
    <property type="evidence" value="ECO:0007669"/>
    <property type="project" value="TreeGrafter"/>
</dbReference>
<evidence type="ECO:0000313" key="4">
    <source>
        <dbReference type="EMBL" id="RUT28655.1"/>
    </source>
</evidence>
<comment type="caution">
    <text evidence="4">The sequence shown here is derived from an EMBL/GenBank/DDBJ whole genome shotgun (WGS) entry which is preliminary data.</text>
</comment>
<proteinExistence type="inferred from homology"/>
<evidence type="ECO:0000259" key="3">
    <source>
        <dbReference type="Pfam" id="PF03061"/>
    </source>
</evidence>
<sequence>MEPESRKHFPNLERLEEAARNTFWDYLGCQIDELDDQRAVVSFDIQPHHLNLIGILHGGVHAAVIDSAMGLILMLARPESSIVTINLNMNYVAPVHEGRVIVTAKIIHSTRKLMTAEAYARKDNGDLLAFGTGTFRVLDRPAREADQLPGREHGNEGAIEL</sequence>